<feature type="compositionally biased region" description="Basic and acidic residues" evidence="8">
    <location>
        <begin position="16"/>
        <end position="30"/>
    </location>
</feature>
<feature type="compositionally biased region" description="Basic and acidic residues" evidence="8">
    <location>
        <begin position="247"/>
        <end position="290"/>
    </location>
</feature>
<dbReference type="PANTHER" id="PTHR21736">
    <property type="entry name" value="VERNALIZATION-INSENSITIVE PROTEIN 3"/>
    <property type="match status" value="1"/>
</dbReference>
<evidence type="ECO:0000259" key="10">
    <source>
        <dbReference type="Pfam" id="PF16312"/>
    </source>
</evidence>
<comment type="subcellular location">
    <subcellularLocation>
        <location evidence="1">Nucleus</location>
    </subcellularLocation>
</comment>
<dbReference type="PANTHER" id="PTHR21736:SF20">
    <property type="entry name" value="PROTEIN OBERON 4"/>
    <property type="match status" value="1"/>
</dbReference>
<dbReference type="Proteomes" id="UP000092600">
    <property type="component" value="Unassembled WGS sequence"/>
</dbReference>
<feature type="compositionally biased region" description="Basic and acidic residues" evidence="8">
    <location>
        <begin position="125"/>
        <end position="139"/>
    </location>
</feature>
<evidence type="ECO:0000256" key="3">
    <source>
        <dbReference type="ARBA" id="ARBA00022771"/>
    </source>
</evidence>
<feature type="domain" description="Oberon coiled-coil region" evidence="10">
    <location>
        <begin position="1086"/>
        <end position="1189"/>
    </location>
</feature>
<feature type="compositionally biased region" description="Basic and acidic residues" evidence="8">
    <location>
        <begin position="80"/>
        <end position="102"/>
    </location>
</feature>
<evidence type="ECO:0000313" key="12">
    <source>
        <dbReference type="Proteomes" id="UP000092600"/>
    </source>
</evidence>
<dbReference type="GO" id="GO:0008270">
    <property type="term" value="F:zinc ion binding"/>
    <property type="evidence" value="ECO:0007669"/>
    <property type="project" value="UniProtKB-KW"/>
</dbReference>
<feature type="coiled-coil region" evidence="7">
    <location>
        <begin position="1102"/>
        <end position="1198"/>
    </location>
</feature>
<organism evidence="11 12">
    <name type="scientific">Ananas comosus</name>
    <name type="common">Pineapple</name>
    <name type="synonym">Ananas ananas</name>
    <dbReference type="NCBI Taxonomy" id="4615"/>
    <lineage>
        <taxon>Eukaryota</taxon>
        <taxon>Viridiplantae</taxon>
        <taxon>Streptophyta</taxon>
        <taxon>Embryophyta</taxon>
        <taxon>Tracheophyta</taxon>
        <taxon>Spermatophyta</taxon>
        <taxon>Magnoliopsida</taxon>
        <taxon>Liliopsida</taxon>
        <taxon>Poales</taxon>
        <taxon>Bromeliaceae</taxon>
        <taxon>Bromelioideae</taxon>
        <taxon>Ananas</taxon>
    </lineage>
</organism>
<keyword evidence="2" id="KW-0479">Metal-binding</keyword>
<name>A0A199VUB5_ANACO</name>
<feature type="compositionally biased region" description="Basic and acidic residues" evidence="8">
    <location>
        <begin position="177"/>
        <end position="216"/>
    </location>
</feature>
<dbReference type="AlphaFoldDB" id="A0A199VUB5"/>
<proteinExistence type="predicted"/>
<dbReference type="Pfam" id="PF16312">
    <property type="entry name" value="Oberon_cc"/>
    <property type="match status" value="1"/>
</dbReference>
<feature type="region of interest" description="Disordered" evidence="8">
    <location>
        <begin position="1"/>
        <end position="111"/>
    </location>
</feature>
<evidence type="ECO:0000256" key="7">
    <source>
        <dbReference type="SAM" id="Coils"/>
    </source>
</evidence>
<feature type="compositionally biased region" description="Basic and acidic residues" evidence="8">
    <location>
        <begin position="316"/>
        <end position="345"/>
    </location>
</feature>
<evidence type="ECO:0000256" key="8">
    <source>
        <dbReference type="SAM" id="MobiDB-lite"/>
    </source>
</evidence>
<dbReference type="InterPro" id="IPR032535">
    <property type="entry name" value="Oberon_CC"/>
</dbReference>
<evidence type="ECO:0000313" key="11">
    <source>
        <dbReference type="EMBL" id="OAY80634.1"/>
    </source>
</evidence>
<feature type="compositionally biased region" description="Basic and acidic residues" evidence="8">
    <location>
        <begin position="702"/>
        <end position="733"/>
    </location>
</feature>
<dbReference type="GO" id="GO:0010071">
    <property type="term" value="P:root meristem specification"/>
    <property type="evidence" value="ECO:0007669"/>
    <property type="project" value="TreeGrafter"/>
</dbReference>
<feature type="compositionally biased region" description="Basic and acidic residues" evidence="8">
    <location>
        <begin position="63"/>
        <end position="73"/>
    </location>
</feature>
<dbReference type="STRING" id="4615.A0A199VUB5"/>
<reference evidence="11 12" key="1">
    <citation type="journal article" date="2016" name="DNA Res.">
        <title>The draft genome of MD-2 pineapple using hybrid error correction of long reads.</title>
        <authorList>
            <person name="Redwan R.M."/>
            <person name="Saidin A."/>
            <person name="Kumar S.V."/>
        </authorList>
    </citation>
    <scope>NUCLEOTIDE SEQUENCE [LARGE SCALE GENOMIC DNA]</scope>
    <source>
        <strain evidence="12">cv. MD2</strain>
        <tissue evidence="11">Leaf</tissue>
    </source>
</reference>
<keyword evidence="4" id="KW-0862">Zinc</keyword>
<feature type="compositionally biased region" description="Basic and acidic residues" evidence="8">
    <location>
        <begin position="356"/>
        <end position="395"/>
    </location>
</feature>
<keyword evidence="3" id="KW-0863">Zinc-finger</keyword>
<dbReference type="InterPro" id="IPR004082">
    <property type="entry name" value="OBERON"/>
</dbReference>
<dbReference type="GO" id="GO:0005634">
    <property type="term" value="C:nucleus"/>
    <property type="evidence" value="ECO:0007669"/>
    <property type="project" value="UniProtKB-SubCell"/>
</dbReference>
<sequence length="1201" mass="133773">MKRPRSHGEDLDDEGGEKGVWGRREQDPERSSLSSSSSSHRRFYSKGEGTRKGPPSSSSAYDRALDDDREPLHRAPPPRKRTDYEIEGFDRRKGFDRYRDAPSPRGVYGAERMHRSESFSVLRREFPKGFRSERDRSGREGGCGGSSWRRSGFKAVAAAAAAAAAGDGSDSPNRGGSHGEDHRGRARSRESRDSLSSDQSRRPLTAKEEERPRKESCGASDMEEGELEPEPEPEPGPESLPNPVSSSDEKTCREVTEGNGKHDDGIPISCRNEENSAKKQAVESEEKMECDGFGANSRKEEGKVSDCVGAEADIATEAKDQQKESDSVLDEKISLEGDGREKENGVDSNDVVEGNLCEKKQELPEEVRLRESSQDLEERSGDEEHMVENERKKSESPVSNSAKEDLEENQGEGKGVVTQTEAVREEETGAGLEIEEREIEERQGNDIDLEVEPEGAIDVFVSSKVVVGEKRSEDMTLNLMTGNPKDNEKDNCQPIVVSRKENYSEDGNAMEVQSRRGFELVFQSDLGRTEKAQCSGSVTDKQKNIKLKMESLDLSLSLPGILQDYTSKCPVPKSDSPTHTKSIQSLPSSFRTYSDGYTSSQPFVHNPSCSLTQNSFDNYEQSVGSRPIFQPVDQAAGGTIWQAQTSNESKRKAAPLVQRVLQNGNAANHMFHSTNGQQQGKPNGILRQMSLPRQSSPAHSHGSHDSRSEHSKGKMQLTRERSSSSIFRSEKQEGEPLMLNGSGVIERIVAKIVSEPLHLSGRMLQEMTEPSIAYLKETICEMITSADKTGQITALQVALKRRSDLNVEMLPKCNRVLLEILVALKTGLPDFILKASSITISDLVDIFLDLKCCNLACRNMLPVDDCDCKVCMQKNGFCSACMCLVCSKFDMASNTCGWVGCDVCLHWCHTDCGLRHSLIKNGGSGPRAHGNNEMQFHCIACNHPSEMFGFVKEVFKTCAKDWKAETLTKELQYVRRIFSSSIDERGKRLRDVAQQMLVKLEDKAKHSEVIKYVMAFFSDSESNFSISPTKSRTIAEGSSMIPSSNEGPKWVPSGLSDRVANLENAGSLSSMEFKRAGGQIGNVKQQNDFEKKPVVDELDSVVKFKQAEAKMYQEHADDARREAEGLKRIVLAKNIRIEEDYNSRIAKLRLGEVEERRKQKLEELQVIERAQRDYLDLKIRMETDIRDLLLKMEAAKRNFST</sequence>
<feature type="compositionally biased region" description="Low complexity" evidence="8">
    <location>
        <begin position="146"/>
        <end position="165"/>
    </location>
</feature>
<evidence type="ECO:0000256" key="5">
    <source>
        <dbReference type="ARBA" id="ARBA00023054"/>
    </source>
</evidence>
<keyword evidence="6" id="KW-0539">Nucleus</keyword>
<evidence type="ECO:0000256" key="4">
    <source>
        <dbReference type="ARBA" id="ARBA00022833"/>
    </source>
</evidence>
<dbReference type="Pfam" id="PF07227">
    <property type="entry name" value="PHD_Oberon"/>
    <property type="match status" value="1"/>
</dbReference>
<evidence type="ECO:0000256" key="1">
    <source>
        <dbReference type="ARBA" id="ARBA00004123"/>
    </source>
</evidence>
<feature type="region of interest" description="Disordered" evidence="8">
    <location>
        <begin position="125"/>
        <end position="450"/>
    </location>
</feature>
<feature type="region of interest" description="Disordered" evidence="8">
    <location>
        <begin position="691"/>
        <end position="733"/>
    </location>
</feature>
<dbReference type="InterPro" id="IPR047578">
    <property type="entry name" value="OBE1-like_PHD"/>
</dbReference>
<keyword evidence="5 7" id="KW-0175">Coiled coil</keyword>
<evidence type="ECO:0000256" key="6">
    <source>
        <dbReference type="ARBA" id="ARBA00023242"/>
    </source>
</evidence>
<dbReference type="EMBL" id="LSRQ01000826">
    <property type="protein sequence ID" value="OAY80634.1"/>
    <property type="molecule type" value="Genomic_DNA"/>
</dbReference>
<accession>A0A199VUB5</accession>
<feature type="compositionally biased region" description="Acidic residues" evidence="8">
    <location>
        <begin position="221"/>
        <end position="235"/>
    </location>
</feature>
<feature type="domain" description="Oberon-like PHD finger" evidence="9">
    <location>
        <begin position="852"/>
        <end position="975"/>
    </location>
</feature>
<dbReference type="GO" id="GO:0010468">
    <property type="term" value="P:regulation of gene expression"/>
    <property type="evidence" value="ECO:0007669"/>
    <property type="project" value="TreeGrafter"/>
</dbReference>
<gene>
    <name evidence="11" type="ORF">ACMD2_21437</name>
</gene>
<protein>
    <submittedName>
        <fullName evidence="11">Protein OBERON 4</fullName>
    </submittedName>
</protein>
<dbReference type="InterPro" id="IPR032881">
    <property type="entry name" value="Oberon-like_PHD"/>
</dbReference>
<comment type="caution">
    <text evidence="11">The sequence shown here is derived from an EMBL/GenBank/DDBJ whole genome shotgun (WGS) entry which is preliminary data.</text>
</comment>
<evidence type="ECO:0000256" key="2">
    <source>
        <dbReference type="ARBA" id="ARBA00022723"/>
    </source>
</evidence>
<dbReference type="PRINTS" id="PR01544">
    <property type="entry name" value="ARATH130DUF"/>
</dbReference>
<evidence type="ECO:0000259" key="9">
    <source>
        <dbReference type="Pfam" id="PF07227"/>
    </source>
</evidence>
<dbReference type="CDD" id="cd15612">
    <property type="entry name" value="PHD_OBE1_like"/>
    <property type="match status" value="1"/>
</dbReference>
<dbReference type="GO" id="GO:0010078">
    <property type="term" value="P:maintenance of root meristem identity"/>
    <property type="evidence" value="ECO:0007669"/>
    <property type="project" value="TreeGrafter"/>
</dbReference>
<dbReference type="GO" id="GO:0010492">
    <property type="term" value="P:maintenance of shoot apical meristem identity"/>
    <property type="evidence" value="ECO:0007669"/>
    <property type="project" value="TreeGrafter"/>
</dbReference>